<dbReference type="RefSeq" id="WP_101029856.1">
    <property type="nucleotide sequence ID" value="NZ_CABMMZ010000074.1"/>
</dbReference>
<evidence type="ECO:0000256" key="3">
    <source>
        <dbReference type="ARBA" id="ARBA00022829"/>
    </source>
</evidence>
<gene>
    <name evidence="5 7" type="primary">scpB</name>
    <name evidence="7" type="ORF">RBATCC27255_01955</name>
</gene>
<evidence type="ECO:0000313" key="8">
    <source>
        <dbReference type="Proteomes" id="UP000233425"/>
    </source>
</evidence>
<evidence type="ECO:0000256" key="1">
    <source>
        <dbReference type="ARBA" id="ARBA00022490"/>
    </source>
</evidence>
<evidence type="ECO:0000256" key="5">
    <source>
        <dbReference type="HAMAP-Rule" id="MF_01804"/>
    </source>
</evidence>
<evidence type="ECO:0000313" key="7">
    <source>
        <dbReference type="EMBL" id="PKD26588.1"/>
    </source>
</evidence>
<dbReference type="GO" id="GO:0005737">
    <property type="term" value="C:cytoplasm"/>
    <property type="evidence" value="ECO:0007669"/>
    <property type="project" value="UniProtKB-SubCell"/>
</dbReference>
<evidence type="ECO:0000256" key="4">
    <source>
        <dbReference type="ARBA" id="ARBA00023306"/>
    </source>
</evidence>
<reference evidence="7" key="1">
    <citation type="journal article" date="2018" name="Environ. Microbiol.">
        <title>Sporulation capability and amylosome conservation among diverse human colonic and rumen isolates of the keystone starch-degrader Ruminococcus bromii.</title>
        <authorList>
            <person name="Mukhopadhya I."/>
            <person name="Morais S."/>
            <person name="Laverde-Gomez J."/>
            <person name="Sheridan P.O."/>
            <person name="Walker A.W."/>
            <person name="Kelly W."/>
            <person name="Klieve A.V."/>
            <person name="Ouwerkerk D."/>
            <person name="Duncan S.H."/>
            <person name="Louis P."/>
            <person name="Koropatkin N."/>
            <person name="Cockburn D."/>
            <person name="Kibler R."/>
            <person name="Cooper P.J."/>
            <person name="Sandoval C."/>
            <person name="Crost E."/>
            <person name="Juge N."/>
            <person name="Bayer E.A."/>
            <person name="Flint H.J."/>
        </authorList>
    </citation>
    <scope>NUCLEOTIDE SEQUENCE [LARGE SCALE GENOMIC DNA]</scope>
    <source>
        <strain evidence="7">ATCC 27255</strain>
    </source>
</reference>
<dbReference type="GO" id="GO:0006260">
    <property type="term" value="P:DNA replication"/>
    <property type="evidence" value="ECO:0007669"/>
    <property type="project" value="UniProtKB-UniRule"/>
</dbReference>
<dbReference type="PIRSF" id="PIRSF019345">
    <property type="entry name" value="ScpB"/>
    <property type="match status" value="1"/>
</dbReference>
<keyword evidence="8" id="KW-1185">Reference proteome</keyword>
<sequence>MAVENIRGAIEAILFANGASVEFSRIAQALEISEKKVKEHISALIDDYEAAGRGITIILLDNSCQMVSKKEFAPQIRTVMDLRRNTPLSQAALEVLAVVAYNQPVTKAFVEQVRGVDCSGVIGSLTTKGLVEEKGRLELPGRPLLYGTTENFLRCFNISSLDELPPLPESEEDKESEENGEEQEKTENGGEQMDLFSIQPDDKQ</sequence>
<name>A0A2N0UI25_9FIRM</name>
<keyword evidence="2 5" id="KW-0132">Cell division</keyword>
<dbReference type="InterPro" id="IPR036390">
    <property type="entry name" value="WH_DNA-bd_sf"/>
</dbReference>
<dbReference type="Proteomes" id="UP000233425">
    <property type="component" value="Unassembled WGS sequence"/>
</dbReference>
<dbReference type="PANTHER" id="PTHR34298">
    <property type="entry name" value="SEGREGATION AND CONDENSATION PROTEIN B"/>
    <property type="match status" value="1"/>
</dbReference>
<dbReference type="SUPFAM" id="SSF46785">
    <property type="entry name" value="Winged helix' DNA-binding domain"/>
    <property type="match status" value="2"/>
</dbReference>
<keyword evidence="4 5" id="KW-0131">Cell cycle</keyword>
<keyword evidence="1 5" id="KW-0963">Cytoplasm</keyword>
<dbReference type="InterPro" id="IPR036388">
    <property type="entry name" value="WH-like_DNA-bd_sf"/>
</dbReference>
<evidence type="ECO:0000256" key="2">
    <source>
        <dbReference type="ARBA" id="ARBA00022618"/>
    </source>
</evidence>
<evidence type="ECO:0000256" key="6">
    <source>
        <dbReference type="SAM" id="MobiDB-lite"/>
    </source>
</evidence>
<proteinExistence type="inferred from homology"/>
<dbReference type="InterPro" id="IPR005234">
    <property type="entry name" value="ScpB_csome_segregation"/>
</dbReference>
<keyword evidence="3 5" id="KW-0159">Chromosome partition</keyword>
<dbReference type="PANTHER" id="PTHR34298:SF2">
    <property type="entry name" value="SEGREGATION AND CONDENSATION PROTEIN B"/>
    <property type="match status" value="1"/>
</dbReference>
<dbReference type="AlphaFoldDB" id="A0A2N0UI25"/>
<organism evidence="7 8">
    <name type="scientific">Ruminococcus bromii</name>
    <dbReference type="NCBI Taxonomy" id="40518"/>
    <lineage>
        <taxon>Bacteria</taxon>
        <taxon>Bacillati</taxon>
        <taxon>Bacillota</taxon>
        <taxon>Clostridia</taxon>
        <taxon>Eubacteriales</taxon>
        <taxon>Oscillospiraceae</taxon>
        <taxon>Ruminococcus</taxon>
    </lineage>
</organism>
<comment type="function">
    <text evidence="5">Participates in chromosomal partition during cell division. May act via the formation of a condensin-like complex containing Smc and ScpA that pull DNA away from mid-cell into both cell halves.</text>
</comment>
<comment type="subcellular location">
    <subcellularLocation>
        <location evidence="5">Cytoplasm</location>
    </subcellularLocation>
    <text evidence="5">Associated with two foci at the outer edges of the nucleoid region in young cells, and at four foci within both cell halves in older cells.</text>
</comment>
<comment type="subunit">
    <text evidence="5">Homodimer. Homodimerization may be required to stabilize the binding of ScpA to the Smc head domains. Component of a cohesin-like complex composed of ScpA, ScpB and the Smc homodimer, in which ScpA and ScpB bind to the head domain of Smc. The presence of the three proteins is required for the association of the complex with DNA.</text>
</comment>
<comment type="caution">
    <text evidence="7">The sequence shown here is derived from an EMBL/GenBank/DDBJ whole genome shotgun (WGS) entry which is preliminary data.</text>
</comment>
<comment type="similarity">
    <text evidence="5">Belongs to the ScpB family.</text>
</comment>
<dbReference type="EMBL" id="NNSR01000074">
    <property type="protein sequence ID" value="PKD26588.1"/>
    <property type="molecule type" value="Genomic_DNA"/>
</dbReference>
<feature type="region of interest" description="Disordered" evidence="6">
    <location>
        <begin position="162"/>
        <end position="204"/>
    </location>
</feature>
<dbReference type="Pfam" id="PF04079">
    <property type="entry name" value="SMC_ScpB"/>
    <property type="match status" value="1"/>
</dbReference>
<feature type="compositionally biased region" description="Acidic residues" evidence="6">
    <location>
        <begin position="169"/>
        <end position="181"/>
    </location>
</feature>
<accession>A0A2N0UI25</accession>
<dbReference type="HAMAP" id="MF_01804">
    <property type="entry name" value="ScpB"/>
    <property type="match status" value="1"/>
</dbReference>
<dbReference type="GO" id="GO:0051304">
    <property type="term" value="P:chromosome separation"/>
    <property type="evidence" value="ECO:0007669"/>
    <property type="project" value="InterPro"/>
</dbReference>
<dbReference type="GO" id="GO:0051301">
    <property type="term" value="P:cell division"/>
    <property type="evidence" value="ECO:0007669"/>
    <property type="project" value="UniProtKB-KW"/>
</dbReference>
<dbReference type="Gene3D" id="1.10.10.10">
    <property type="entry name" value="Winged helix-like DNA-binding domain superfamily/Winged helix DNA-binding domain"/>
    <property type="match status" value="2"/>
</dbReference>
<protein>
    <recommendedName>
        <fullName evidence="5">Segregation and condensation protein B</fullName>
    </recommendedName>
</protein>
<dbReference type="NCBIfam" id="TIGR00281">
    <property type="entry name" value="SMC-Scp complex subunit ScpB"/>
    <property type="match status" value="1"/>
</dbReference>